<evidence type="ECO:0000313" key="1">
    <source>
        <dbReference type="EnsemblMetazoa" id="ADIR014534-PA"/>
    </source>
</evidence>
<organism evidence="1 2">
    <name type="scientific">Anopheles dirus</name>
    <dbReference type="NCBI Taxonomy" id="7168"/>
    <lineage>
        <taxon>Eukaryota</taxon>
        <taxon>Metazoa</taxon>
        <taxon>Ecdysozoa</taxon>
        <taxon>Arthropoda</taxon>
        <taxon>Hexapoda</taxon>
        <taxon>Insecta</taxon>
        <taxon>Pterygota</taxon>
        <taxon>Neoptera</taxon>
        <taxon>Endopterygota</taxon>
        <taxon>Diptera</taxon>
        <taxon>Nematocera</taxon>
        <taxon>Culicoidea</taxon>
        <taxon>Culicidae</taxon>
        <taxon>Anophelinae</taxon>
        <taxon>Anopheles</taxon>
    </lineage>
</organism>
<keyword evidence="2" id="KW-1185">Reference proteome</keyword>
<reference evidence="2" key="1">
    <citation type="submission" date="2013-03" db="EMBL/GenBank/DDBJ databases">
        <title>The Genome Sequence of Anopheles dirus WRAIR2.</title>
        <authorList>
            <consortium name="The Broad Institute Genomics Platform"/>
            <person name="Neafsey D.E."/>
            <person name="Walton C."/>
            <person name="Walker B."/>
            <person name="Young S.K."/>
            <person name="Zeng Q."/>
            <person name="Gargeya S."/>
            <person name="Fitzgerald M."/>
            <person name="Haas B."/>
            <person name="Abouelleil A."/>
            <person name="Allen A.W."/>
            <person name="Alvarado L."/>
            <person name="Arachchi H.M."/>
            <person name="Berlin A.M."/>
            <person name="Chapman S.B."/>
            <person name="Gainer-Dewar J."/>
            <person name="Goldberg J."/>
            <person name="Griggs A."/>
            <person name="Gujja S."/>
            <person name="Hansen M."/>
            <person name="Howarth C."/>
            <person name="Imamovic A."/>
            <person name="Ireland A."/>
            <person name="Larimer J."/>
            <person name="McCowan C."/>
            <person name="Murphy C."/>
            <person name="Pearson M."/>
            <person name="Poon T.W."/>
            <person name="Priest M."/>
            <person name="Roberts A."/>
            <person name="Saif S."/>
            <person name="Shea T."/>
            <person name="Sisk P."/>
            <person name="Sykes S."/>
            <person name="Wortman J."/>
            <person name="Nusbaum C."/>
            <person name="Birren B."/>
        </authorList>
    </citation>
    <scope>NUCLEOTIDE SEQUENCE [LARGE SCALE GENOMIC DNA]</scope>
    <source>
        <strain evidence="2">WRAIR2</strain>
    </source>
</reference>
<protein>
    <submittedName>
        <fullName evidence="1">Uncharacterized protein</fullName>
    </submittedName>
</protein>
<dbReference type="VEuPathDB" id="VectorBase:ADIR014534"/>
<reference evidence="1" key="2">
    <citation type="submission" date="2020-05" db="UniProtKB">
        <authorList>
            <consortium name="EnsemblMetazoa"/>
        </authorList>
    </citation>
    <scope>IDENTIFICATION</scope>
    <source>
        <strain evidence="1">WRAIR2</strain>
    </source>
</reference>
<name>A0A182NXF6_9DIPT</name>
<dbReference type="AlphaFoldDB" id="A0A182NXF6"/>
<dbReference type="Proteomes" id="UP000075884">
    <property type="component" value="Unassembled WGS sequence"/>
</dbReference>
<dbReference type="EnsemblMetazoa" id="ADIR014534-RA">
    <property type="protein sequence ID" value="ADIR014534-PA"/>
    <property type="gene ID" value="ADIR014534"/>
</dbReference>
<evidence type="ECO:0000313" key="2">
    <source>
        <dbReference type="Proteomes" id="UP000075884"/>
    </source>
</evidence>
<sequence>MQDAQHTLAANRFDALLLLLYTVNFHEHENTYTLLSFSAKHSFADTVVGRDGKENTTFPARVTDAVS</sequence>
<proteinExistence type="predicted"/>
<accession>A0A182NXF6</accession>